<gene>
    <name evidence="3" type="ORF">FE374_17950</name>
</gene>
<reference evidence="3 4" key="1">
    <citation type="submission" date="2019-05" db="EMBL/GenBank/DDBJ databases">
        <title>Georgenia *** sp. nov., and Georgenia *** sp. nov., isolated from the intestinal contents of plateau pika (Ochotona curzoniae) in the Qinghai-Tibet plateau of China.</title>
        <authorList>
            <person name="Tian Z."/>
        </authorList>
    </citation>
    <scope>NUCLEOTIDE SEQUENCE [LARGE SCALE GENOMIC DNA]</scope>
    <source>
        <strain evidence="3 4">Z443</strain>
    </source>
</reference>
<keyword evidence="2" id="KW-0472">Membrane</keyword>
<protein>
    <recommendedName>
        <fullName evidence="5">YwiC-like protein</fullName>
    </recommendedName>
</protein>
<dbReference type="RefSeq" id="WP_139930782.1">
    <property type="nucleotide sequence ID" value="NZ_CP040915.1"/>
</dbReference>
<dbReference type="AlphaFoldDB" id="A0A5B8C691"/>
<name>A0A5B8C691_9MICO</name>
<organism evidence="3 4">
    <name type="scientific">Georgenia yuyongxinii</name>
    <dbReference type="NCBI Taxonomy" id="2589797"/>
    <lineage>
        <taxon>Bacteria</taxon>
        <taxon>Bacillati</taxon>
        <taxon>Actinomycetota</taxon>
        <taxon>Actinomycetes</taxon>
        <taxon>Micrococcales</taxon>
        <taxon>Bogoriellaceae</taxon>
        <taxon>Georgenia</taxon>
    </lineage>
</organism>
<sequence length="309" mass="32425">MPRPPVSAPVPVPVPVRSRRRRSPGWVPDQHGAWAMITVPPLVGMALSGPAWAHVPLLGLWWVGYFAFFATGLWLRSRRKARYLAPVRAYGLAVLPFAAALMVVSPYLVRWAVPFAPLVAITLWCSARRRDRSLLNDVVTVGAAGLMTAVAYDAGTGGAGGLWGTGWLAGAGWLGSGGGGLGAAAAHALPGSSPDGSLSGWAWAWLVTALLTAYFLSTIGYVKTNIRERGNRRFLLGSVGYHVLVAVVVGALGLAGVVSGWHAAVWAALLTRAVVVPVVAQQRGRPVRPLVIGVGEIVFSVLVALTLLG</sequence>
<dbReference type="KEGG" id="gyu:FE374_17950"/>
<dbReference type="Proteomes" id="UP000314616">
    <property type="component" value="Chromosome"/>
</dbReference>
<dbReference type="EMBL" id="CP040915">
    <property type="protein sequence ID" value="QDC26239.1"/>
    <property type="molecule type" value="Genomic_DNA"/>
</dbReference>
<feature type="transmembrane region" description="Helical" evidence="2">
    <location>
        <begin position="134"/>
        <end position="152"/>
    </location>
</feature>
<keyword evidence="2" id="KW-1133">Transmembrane helix</keyword>
<evidence type="ECO:0000256" key="2">
    <source>
        <dbReference type="SAM" id="Phobius"/>
    </source>
</evidence>
<feature type="transmembrane region" description="Helical" evidence="2">
    <location>
        <begin position="202"/>
        <end position="222"/>
    </location>
</feature>
<feature type="transmembrane region" description="Helical" evidence="2">
    <location>
        <begin position="287"/>
        <end position="308"/>
    </location>
</feature>
<keyword evidence="2" id="KW-0812">Transmembrane</keyword>
<feature type="transmembrane region" description="Helical" evidence="2">
    <location>
        <begin position="87"/>
        <end position="105"/>
    </location>
</feature>
<proteinExistence type="predicted"/>
<feature type="region of interest" description="Disordered" evidence="1">
    <location>
        <begin position="1"/>
        <end position="24"/>
    </location>
</feature>
<feature type="transmembrane region" description="Helical" evidence="2">
    <location>
        <begin position="261"/>
        <end position="280"/>
    </location>
</feature>
<dbReference type="InterPro" id="IPR025576">
    <property type="entry name" value="YwiC"/>
</dbReference>
<evidence type="ECO:0008006" key="5">
    <source>
        <dbReference type="Google" id="ProtNLM"/>
    </source>
</evidence>
<dbReference type="OrthoDB" id="2380563at2"/>
<evidence type="ECO:0000313" key="3">
    <source>
        <dbReference type="EMBL" id="QDC26239.1"/>
    </source>
</evidence>
<accession>A0A5B8C691</accession>
<dbReference type="Pfam" id="PF14256">
    <property type="entry name" value="YwiC"/>
    <property type="match status" value="1"/>
</dbReference>
<feature type="transmembrane region" description="Helical" evidence="2">
    <location>
        <begin position="51"/>
        <end position="75"/>
    </location>
</feature>
<feature type="compositionally biased region" description="Pro residues" evidence="1">
    <location>
        <begin position="1"/>
        <end position="14"/>
    </location>
</feature>
<evidence type="ECO:0000256" key="1">
    <source>
        <dbReference type="SAM" id="MobiDB-lite"/>
    </source>
</evidence>
<feature type="transmembrane region" description="Helical" evidence="2">
    <location>
        <begin position="234"/>
        <end position="255"/>
    </location>
</feature>
<evidence type="ECO:0000313" key="4">
    <source>
        <dbReference type="Proteomes" id="UP000314616"/>
    </source>
</evidence>